<dbReference type="RefSeq" id="WP_344550837.1">
    <property type="nucleotide sequence ID" value="NZ_BAAANS010000006.1"/>
</dbReference>
<proteinExistence type="predicted"/>
<name>A0ABN2WEG0_9ACTN</name>
<dbReference type="SFLD" id="SFLDG01020">
    <property type="entry name" value="Terpene_Cyclase_Like_2"/>
    <property type="match status" value="1"/>
</dbReference>
<evidence type="ECO:0000313" key="2">
    <source>
        <dbReference type="EMBL" id="GAA2089893.1"/>
    </source>
</evidence>
<dbReference type="Gene3D" id="1.10.600.10">
    <property type="entry name" value="Farnesyl Diphosphate Synthase"/>
    <property type="match status" value="1"/>
</dbReference>
<dbReference type="EMBL" id="BAAANS010000006">
    <property type="protein sequence ID" value="GAA2089893.1"/>
    <property type="molecule type" value="Genomic_DNA"/>
</dbReference>
<organism evidence="2 3">
    <name type="scientific">Kitasatospora saccharophila</name>
    <dbReference type="NCBI Taxonomy" id="407973"/>
    <lineage>
        <taxon>Bacteria</taxon>
        <taxon>Bacillati</taxon>
        <taxon>Actinomycetota</taxon>
        <taxon>Actinomycetes</taxon>
        <taxon>Kitasatosporales</taxon>
        <taxon>Streptomycetaceae</taxon>
        <taxon>Kitasatospora</taxon>
    </lineage>
</organism>
<dbReference type="SFLD" id="SFLDS00005">
    <property type="entry name" value="Isoprenoid_Synthase_Type_I"/>
    <property type="match status" value="1"/>
</dbReference>
<reference evidence="2 3" key="1">
    <citation type="journal article" date="2019" name="Int. J. Syst. Evol. Microbiol.">
        <title>The Global Catalogue of Microorganisms (GCM) 10K type strain sequencing project: providing services to taxonomists for standard genome sequencing and annotation.</title>
        <authorList>
            <consortium name="The Broad Institute Genomics Platform"/>
            <consortium name="The Broad Institute Genome Sequencing Center for Infectious Disease"/>
            <person name="Wu L."/>
            <person name="Ma J."/>
        </authorList>
    </citation>
    <scope>NUCLEOTIDE SEQUENCE [LARGE SCALE GENOMIC DNA]</scope>
    <source>
        <strain evidence="2 3">JCM 14559</strain>
    </source>
</reference>
<comment type="caution">
    <text evidence="2">The sequence shown here is derived from an EMBL/GenBank/DDBJ whole genome shotgun (WGS) entry which is preliminary data.</text>
</comment>
<dbReference type="Proteomes" id="UP001500897">
    <property type="component" value="Unassembled WGS sequence"/>
</dbReference>
<keyword evidence="3" id="KW-1185">Reference proteome</keyword>
<dbReference type="InterPro" id="IPR008949">
    <property type="entry name" value="Isoprenoid_synthase_dom_sf"/>
</dbReference>
<gene>
    <name evidence="2" type="ORF">GCM10009759_13040</name>
</gene>
<protein>
    <recommendedName>
        <fullName evidence="4">Terpene synthase</fullName>
    </recommendedName>
</protein>
<keyword evidence="1" id="KW-0456">Lyase</keyword>
<dbReference type="InterPro" id="IPR034686">
    <property type="entry name" value="Terpene_cyclase-like_2"/>
</dbReference>
<dbReference type="Pfam" id="PF19086">
    <property type="entry name" value="Terpene_syn_C_2"/>
    <property type="match status" value="1"/>
</dbReference>
<sequence length="350" mass="37808">MSHAASPAAAHRLPAGALPGPAAGPAAGPLAGLLDRVPLPAPHPHADALREEAVHWLAGTGLLDREGLERLLEQGHLELAARCWGDLPPGPALRAGTQWLLLGWILDDHFDRHWLGDPSDEADRTVRELAALLGPELGPGAVPPAPATALARAFRTLWQDSIALAGPSWRARQTADFRSYLEGSLDFLRLRGATPTVPQYLSYREQDGAVRCATGAVELAHRLDLPAQFHGHPQLIDLRARLDHLIGWANDLCSYRVETAAGHGNNLLSALEVHERLPRDAAAAKVAALCEAELTTLEFLAEGIARGSHWPPQVRCYVRALVRFAHALLHWTAGTARYRPQPVPPPRGRG</sequence>
<dbReference type="SUPFAM" id="SSF48576">
    <property type="entry name" value="Terpenoid synthases"/>
    <property type="match status" value="1"/>
</dbReference>
<evidence type="ECO:0000256" key="1">
    <source>
        <dbReference type="ARBA" id="ARBA00023239"/>
    </source>
</evidence>
<evidence type="ECO:0008006" key="4">
    <source>
        <dbReference type="Google" id="ProtNLM"/>
    </source>
</evidence>
<evidence type="ECO:0000313" key="3">
    <source>
        <dbReference type="Proteomes" id="UP001500897"/>
    </source>
</evidence>
<accession>A0ABN2WEG0</accession>